<dbReference type="SUPFAM" id="SSF52047">
    <property type="entry name" value="RNI-like"/>
    <property type="match status" value="1"/>
</dbReference>
<organism evidence="2 3">
    <name type="scientific">Lobosporangium transversale</name>
    <dbReference type="NCBI Taxonomy" id="64571"/>
    <lineage>
        <taxon>Eukaryota</taxon>
        <taxon>Fungi</taxon>
        <taxon>Fungi incertae sedis</taxon>
        <taxon>Mucoromycota</taxon>
        <taxon>Mortierellomycotina</taxon>
        <taxon>Mortierellomycetes</taxon>
        <taxon>Mortierellales</taxon>
        <taxon>Mortierellaceae</taxon>
        <taxon>Lobosporangium</taxon>
    </lineage>
</organism>
<feature type="compositionally biased region" description="Polar residues" evidence="1">
    <location>
        <begin position="561"/>
        <end position="571"/>
    </location>
</feature>
<dbReference type="Proteomes" id="UP000193648">
    <property type="component" value="Unassembled WGS sequence"/>
</dbReference>
<feature type="region of interest" description="Disordered" evidence="1">
    <location>
        <begin position="705"/>
        <end position="745"/>
    </location>
</feature>
<dbReference type="RefSeq" id="XP_021881081.1">
    <property type="nucleotide sequence ID" value="XM_022024306.1"/>
</dbReference>
<name>A0A1Y2GPA0_9FUNG</name>
<accession>A0A1Y2GPA0</accession>
<dbReference type="OrthoDB" id="120976at2759"/>
<proteinExistence type="predicted"/>
<evidence type="ECO:0000313" key="2">
    <source>
        <dbReference type="EMBL" id="ORZ14949.1"/>
    </source>
</evidence>
<dbReference type="InParanoid" id="A0A1Y2GPA0"/>
<dbReference type="AlphaFoldDB" id="A0A1Y2GPA0"/>
<feature type="compositionally biased region" description="Low complexity" evidence="1">
    <location>
        <begin position="25"/>
        <end position="34"/>
    </location>
</feature>
<feature type="compositionally biased region" description="Low complexity" evidence="1">
    <location>
        <begin position="720"/>
        <end position="729"/>
    </location>
</feature>
<protein>
    <recommendedName>
        <fullName evidence="4">RNI-like protein</fullName>
    </recommendedName>
</protein>
<dbReference type="InterPro" id="IPR032675">
    <property type="entry name" value="LRR_dom_sf"/>
</dbReference>
<reference evidence="2 3" key="1">
    <citation type="submission" date="2016-07" db="EMBL/GenBank/DDBJ databases">
        <title>Pervasive Adenine N6-methylation of Active Genes in Fungi.</title>
        <authorList>
            <consortium name="DOE Joint Genome Institute"/>
            <person name="Mondo S.J."/>
            <person name="Dannebaum R.O."/>
            <person name="Kuo R.C."/>
            <person name="Labutti K."/>
            <person name="Haridas S."/>
            <person name="Kuo A."/>
            <person name="Salamov A."/>
            <person name="Ahrendt S.R."/>
            <person name="Lipzen A."/>
            <person name="Sullivan W."/>
            <person name="Andreopoulos W.B."/>
            <person name="Clum A."/>
            <person name="Lindquist E."/>
            <person name="Daum C."/>
            <person name="Ramamoorthy G.K."/>
            <person name="Gryganskyi A."/>
            <person name="Culley D."/>
            <person name="Magnuson J.K."/>
            <person name="James T.Y."/>
            <person name="O'Malley M.A."/>
            <person name="Stajich J.E."/>
            <person name="Spatafora J.W."/>
            <person name="Visel A."/>
            <person name="Grigoriev I.V."/>
        </authorList>
    </citation>
    <scope>NUCLEOTIDE SEQUENCE [LARGE SCALE GENOMIC DNA]</scope>
    <source>
        <strain evidence="2 3">NRRL 3116</strain>
    </source>
</reference>
<feature type="region of interest" description="Disordered" evidence="1">
    <location>
        <begin position="17"/>
        <end position="38"/>
    </location>
</feature>
<evidence type="ECO:0000256" key="1">
    <source>
        <dbReference type="SAM" id="MobiDB-lite"/>
    </source>
</evidence>
<evidence type="ECO:0000313" key="3">
    <source>
        <dbReference type="Proteomes" id="UP000193648"/>
    </source>
</evidence>
<comment type="caution">
    <text evidence="2">The sequence shown here is derived from an EMBL/GenBank/DDBJ whole genome shotgun (WGS) entry which is preliminary data.</text>
</comment>
<feature type="region of interest" description="Disordered" evidence="1">
    <location>
        <begin position="1008"/>
        <end position="1032"/>
    </location>
</feature>
<feature type="compositionally biased region" description="Polar residues" evidence="1">
    <location>
        <begin position="345"/>
        <end position="356"/>
    </location>
</feature>
<feature type="region of interest" description="Disordered" evidence="1">
    <location>
        <begin position="341"/>
        <end position="363"/>
    </location>
</feature>
<feature type="region of interest" description="Disordered" evidence="1">
    <location>
        <begin position="561"/>
        <end position="584"/>
    </location>
</feature>
<dbReference type="Gene3D" id="3.80.10.10">
    <property type="entry name" value="Ribonuclease Inhibitor"/>
    <property type="match status" value="1"/>
</dbReference>
<dbReference type="EMBL" id="MCFF01000020">
    <property type="protein sequence ID" value="ORZ14949.1"/>
    <property type="molecule type" value="Genomic_DNA"/>
</dbReference>
<keyword evidence="3" id="KW-1185">Reference proteome</keyword>
<gene>
    <name evidence="2" type="ORF">BCR41DRAFT_354376</name>
</gene>
<evidence type="ECO:0008006" key="4">
    <source>
        <dbReference type="Google" id="ProtNLM"/>
    </source>
</evidence>
<sequence length="1130" mass="124968">MVRHASAHSNFLYSNANPDSAFNPDSSDSSSDSDSNAEAQTIQHVVNGETLSFQVPVRTDSASKGPVVMLEPIIDIFPETIALRRPDGSSIPFLVSSEDVLLVPMRVAYCPGETLHVVPGSTPSPVALSELERSSLSIQSRLESSSTSTLASNQESLDIFAGTCTRRTQAQYMARGHDGLSFERYAAELMRNGVHHPSSYNPISLPENPDHSNDEEDLFRFLEMRAILENSNSDSDADGDDNSAGNEDIFNHLNDIRNNDFNSNLETVENYPSAELTALGAALVSQSLPLSEQAVPRLFIILPDLKPRSNWGGVGEPRSSQTFRLYFLCDCGPGATFPADRDSISVGTDENTSTSHPFDRNDGCSDTDTADHIDLRNCIHIANQSGYQVLDLKQFTEQFGLYTLLILRLFQQGLNTTAAKRGRIPQSKIAIPPLSQRHYTDVLAPFTWEIEERVSTAIKALEEMMVSFLSMEGNILSALLSLNIEEGVPLVDIHRLWECVEGLRIGGSYHVEGMRRAFVHDGTIRWICSNHFQSTFNYMHEDRDILLWRCKEILGDDQGDNISKQLSNNQGPNDDPYDDNDDDFRHTAGTEKAVVFDDQTQHLRLSGLTSVKQVNELENVLENGYMIQQVTLVSTFASDNLVMALIDMISTSKISLWALTLAPDLQLQQGVDNNDSTVEYIRAKALKRRSIILPRYSQNADHDPLHFNGTTEAGAIHLPSNGSNSSCNGRNRDSVPQFGSTSSQRQLQGGLQPICNAFVLQQIQTLQIPDLDRGLFTGLDPSPGDFPHLRILELWGSDASGLQRVNSHNIGGGEGNSAMCTVSSINKPWNTQGLGSLIRAFSNLKELHITGIDLGINMIISTVDDANISAALLTRLTRHPAQLLEIAQSLLYLPRLSVLELSSCGLRREHCSTLAASLNLLENRITHLDIHNNPNLDDEGLAELIWAIGRKLYLLDARHTGFGNTSAFALASMLQAHQTEIQQNNETHGWSSSMAIYKVLRLEETQRVPNHTKDPALDNTASSSPPKQDLDATGRHNLVQALELLESKELCLRFDLGFVDEDFASALTGMKNLECLERLQLAGSNFGPLALEAMLRTFRATSCRLQELELHDTLLSEEQQRDARDELLNF</sequence>
<dbReference type="GeneID" id="33566150"/>